<organism evidence="2 3">
    <name type="scientific">Araneus ventricosus</name>
    <name type="common">Orbweaver spider</name>
    <name type="synonym">Epeira ventricosa</name>
    <dbReference type="NCBI Taxonomy" id="182803"/>
    <lineage>
        <taxon>Eukaryota</taxon>
        <taxon>Metazoa</taxon>
        <taxon>Ecdysozoa</taxon>
        <taxon>Arthropoda</taxon>
        <taxon>Chelicerata</taxon>
        <taxon>Arachnida</taxon>
        <taxon>Araneae</taxon>
        <taxon>Araneomorphae</taxon>
        <taxon>Entelegynae</taxon>
        <taxon>Araneoidea</taxon>
        <taxon>Araneidae</taxon>
        <taxon>Araneus</taxon>
    </lineage>
</organism>
<proteinExistence type="predicted"/>
<dbReference type="EMBL" id="BGPR01148233">
    <property type="protein sequence ID" value="GBN80415.1"/>
    <property type="molecule type" value="Genomic_DNA"/>
</dbReference>
<dbReference type="EMBL" id="BGPR01148231">
    <property type="protein sequence ID" value="GBN80413.1"/>
    <property type="molecule type" value="Genomic_DNA"/>
</dbReference>
<evidence type="ECO:0000313" key="2">
    <source>
        <dbReference type="EMBL" id="GBN80415.1"/>
    </source>
</evidence>
<dbReference type="AlphaFoldDB" id="A0A4Y2RZI8"/>
<keyword evidence="3" id="KW-1185">Reference proteome</keyword>
<name>A0A4Y2RZI8_ARAVE</name>
<protein>
    <submittedName>
        <fullName evidence="2">Uncharacterized protein</fullName>
    </submittedName>
</protein>
<comment type="caution">
    <text evidence="2">The sequence shown here is derived from an EMBL/GenBank/DDBJ whole genome shotgun (WGS) entry which is preliminary data.</text>
</comment>
<evidence type="ECO:0000313" key="3">
    <source>
        <dbReference type="Proteomes" id="UP000499080"/>
    </source>
</evidence>
<dbReference type="Proteomes" id="UP000499080">
    <property type="component" value="Unassembled WGS sequence"/>
</dbReference>
<accession>A0A4Y2RZI8</accession>
<sequence>MELHALRGETDTHCGTVLGGYSGSKVVWQVLKRGKGKNTTYEATTEESIRQTLTNLIGEVQGYPTLKKFMVNPEPRLFYNNMLKAEVNENEEDIFVNEVVEAED</sequence>
<reference evidence="2 3" key="1">
    <citation type="journal article" date="2019" name="Sci. Rep.">
        <title>Orb-weaving spider Araneus ventricosus genome elucidates the spidroin gene catalogue.</title>
        <authorList>
            <person name="Kono N."/>
            <person name="Nakamura H."/>
            <person name="Ohtoshi R."/>
            <person name="Moran D.A.P."/>
            <person name="Shinohara A."/>
            <person name="Yoshida Y."/>
            <person name="Fujiwara M."/>
            <person name="Mori M."/>
            <person name="Tomita M."/>
            <person name="Arakawa K."/>
        </authorList>
    </citation>
    <scope>NUCLEOTIDE SEQUENCE [LARGE SCALE GENOMIC DNA]</scope>
</reference>
<evidence type="ECO:0000313" key="1">
    <source>
        <dbReference type="EMBL" id="GBN80413.1"/>
    </source>
</evidence>
<gene>
    <name evidence="1" type="ORF">AVEN_71293_1</name>
    <name evidence="2" type="ORF">AVEN_75381_1</name>
</gene>